<proteinExistence type="predicted"/>
<comment type="caution">
    <text evidence="1">The sequence shown here is derived from an EMBL/GenBank/DDBJ whole genome shotgun (WGS) entry which is preliminary data.</text>
</comment>
<sequence length="134" mass="15026">MLESIGRTAESVSRTELDGEPIAVGDWLAGNVDDFPCSSCMIQEINGFRLEFAVHIPTLLIRVFRFDRTVSIDFSFEMDWSDVAVAMPILHRHFQQLKLLSEARTVFGGMEPAQDLDTRFFTDDARGPLGSSIV</sequence>
<name>A0A1A6XV67_STEMA</name>
<protein>
    <submittedName>
        <fullName evidence="1">Uncharacterized protein</fullName>
    </submittedName>
</protein>
<dbReference type="AlphaFoldDB" id="A0A1A6XV67"/>
<dbReference type="EMBL" id="NJGC01000008">
    <property type="protein sequence ID" value="PAM72124.1"/>
    <property type="molecule type" value="Genomic_DNA"/>
</dbReference>
<accession>A0A1A6XV67</accession>
<dbReference type="RefSeq" id="WP_065196530.1">
    <property type="nucleotide sequence ID" value="NZ_JAEDVB010000013.1"/>
</dbReference>
<dbReference type="Proteomes" id="UP000216433">
    <property type="component" value="Unassembled WGS sequence"/>
</dbReference>
<organism evidence="1 2">
    <name type="scientific">Stenotrophomonas maltophilia</name>
    <name type="common">Pseudomonas maltophilia</name>
    <name type="synonym">Xanthomonas maltophilia</name>
    <dbReference type="NCBI Taxonomy" id="40324"/>
    <lineage>
        <taxon>Bacteria</taxon>
        <taxon>Pseudomonadati</taxon>
        <taxon>Pseudomonadota</taxon>
        <taxon>Gammaproteobacteria</taxon>
        <taxon>Lysobacterales</taxon>
        <taxon>Lysobacteraceae</taxon>
        <taxon>Stenotrophomonas</taxon>
        <taxon>Stenotrophomonas maltophilia group</taxon>
    </lineage>
</organism>
<evidence type="ECO:0000313" key="1">
    <source>
        <dbReference type="EMBL" id="PAM72124.1"/>
    </source>
</evidence>
<reference evidence="1 2" key="1">
    <citation type="submission" date="2017-06" db="EMBL/GenBank/DDBJ databases">
        <title>Genome sequencing and assembly of Stenotrophomonas maltophilia DF07.</title>
        <authorList>
            <person name="Iyer R."/>
        </authorList>
    </citation>
    <scope>NUCLEOTIDE SEQUENCE [LARGE SCALE GENOMIC DNA]</scope>
    <source>
        <strain evidence="1 2">DF07</strain>
    </source>
</reference>
<evidence type="ECO:0000313" key="2">
    <source>
        <dbReference type="Proteomes" id="UP000216433"/>
    </source>
</evidence>
<gene>
    <name evidence="1" type="ORF">CEK00_09015</name>
</gene>